<dbReference type="EMBL" id="GL945430">
    <property type="protein sequence ID" value="EGO28917.1"/>
    <property type="molecule type" value="Genomic_DNA"/>
</dbReference>
<feature type="transmembrane region" description="Helical" evidence="1">
    <location>
        <begin position="536"/>
        <end position="558"/>
    </location>
</feature>
<dbReference type="Proteomes" id="UP000008064">
    <property type="component" value="Unassembled WGS sequence"/>
</dbReference>
<dbReference type="AlphaFoldDB" id="F8NLJ3"/>
<proteinExistence type="predicted"/>
<keyword evidence="1" id="KW-0812">Transmembrane</keyword>
<feature type="transmembrane region" description="Helical" evidence="1">
    <location>
        <begin position="477"/>
        <end position="498"/>
    </location>
</feature>
<accession>F8NLJ3</accession>
<keyword evidence="1" id="KW-0472">Membrane</keyword>
<reference evidence="2" key="1">
    <citation type="submission" date="2011-04" db="EMBL/GenBank/DDBJ databases">
        <title>Evolution of plant cell wall degrading machinery underlies the functional diversity of forest fungi.</title>
        <authorList>
            <consortium name="US DOE Joint Genome Institute (JGI-PGF)"/>
            <person name="Eastwood D.C."/>
            <person name="Floudas D."/>
            <person name="Binder M."/>
            <person name="Majcherczyk A."/>
            <person name="Schneider P."/>
            <person name="Aerts A."/>
            <person name="Asiegbu F.O."/>
            <person name="Baker S.E."/>
            <person name="Barry K."/>
            <person name="Bendiksby M."/>
            <person name="Blumentritt M."/>
            <person name="Coutinho P.M."/>
            <person name="Cullen D."/>
            <person name="Cullen D."/>
            <person name="Gathman A."/>
            <person name="Goodell B."/>
            <person name="Henrissat B."/>
            <person name="Ihrmark K."/>
            <person name="Kauserud H."/>
            <person name="Kohler A."/>
            <person name="LaButti K."/>
            <person name="Lapidus A."/>
            <person name="Lavin J.L."/>
            <person name="Lee Y.-H."/>
            <person name="Lindquist E."/>
            <person name="Lilly W."/>
            <person name="Lucas S."/>
            <person name="Morin E."/>
            <person name="Murat C."/>
            <person name="Oguiza J.A."/>
            <person name="Park J."/>
            <person name="Pisabarro A.G."/>
            <person name="Riley R."/>
            <person name="Rosling A."/>
            <person name="Salamov A."/>
            <person name="Schmidt O."/>
            <person name="Schmutz J."/>
            <person name="Skrede I."/>
            <person name="Stenlid J."/>
            <person name="Wiebenga A."/>
            <person name="Xie X."/>
            <person name="Kues U."/>
            <person name="Hibbett D.S."/>
            <person name="Hoffmeister D."/>
            <person name="Hogberg N."/>
            <person name="Martin F."/>
            <person name="Grigoriev I.V."/>
            <person name="Watkinson S.C."/>
        </authorList>
    </citation>
    <scope>NUCLEOTIDE SEQUENCE</scope>
    <source>
        <strain evidence="2">S7.9</strain>
    </source>
</reference>
<evidence type="ECO:0000313" key="2">
    <source>
        <dbReference type="EMBL" id="EGO28917.1"/>
    </source>
</evidence>
<keyword evidence="1" id="KW-1133">Transmembrane helix</keyword>
<dbReference type="KEGG" id="sla:SERLADRAFT_446274"/>
<evidence type="ECO:0000256" key="1">
    <source>
        <dbReference type="SAM" id="Phobius"/>
    </source>
</evidence>
<protein>
    <submittedName>
        <fullName evidence="2">Uncharacterized protein</fullName>
    </submittedName>
</protein>
<dbReference type="HOGENOM" id="CLU_015738_0_0_1"/>
<feature type="transmembrane region" description="Helical" evidence="1">
    <location>
        <begin position="197"/>
        <end position="217"/>
    </location>
</feature>
<sequence>MGGDCGAPIVVFCDTLIQQVAATNFNTCISELKLNNQSTYGGLDNNRQSVPMANATAITYELCRVACGTAQEPFTWTNFSQQFSAWLLPYLALISQLPFGAKHRLDNLMSVFLTVGSPALAGYSLVLTVLNARWVTRRFEAVSYPNKGYAVRILNGLQHAPLRIASEDSLLSSLVLLPHNDDWWCELADYLDYTHTWSISAATSIVWVIVAFIFTVVDSLGNVSDNINSNGQAVGSIWLWLLPIVIGWLQLSPKCDSARLRIAITRANAIAFVASDHGVVKASAISNRRAVSIDALSEGSLSSADEDRSPPIYNYARSLHWSHSAEEVLTAFHMASKNASAHRPVDPGVLWQEGDKGNDIHPDNRVGSPEAVDAYCQLPQYTIRSRWAAGVFSRMAIASLISLVMQWGTTGAAIIVVWFTPTIGLGCRSGSFVLYGVLSTLVWIMLVTSSILVHYSSYSQQSLSARLAALGAKQLNWMGKFVAIFNSVWIVAICVFQFSNVFDTCYCNSSVLGLGKNAFDVITLSAQELGIIRGSWIGGLVMASVCSIGFISLMNLLVDPSN</sequence>
<name>F8NLJ3_SERL9</name>
<gene>
    <name evidence="2" type="ORF">SERLADRAFT_446274</name>
</gene>
<dbReference type="GeneID" id="18816268"/>
<feature type="transmembrane region" description="Helical" evidence="1">
    <location>
        <begin position="107"/>
        <end position="130"/>
    </location>
</feature>
<dbReference type="RefSeq" id="XP_007315116.1">
    <property type="nucleotide sequence ID" value="XM_007315054.1"/>
</dbReference>
<organism>
    <name type="scientific">Serpula lacrymans var. lacrymans (strain S7.9)</name>
    <name type="common">Dry rot fungus</name>
    <dbReference type="NCBI Taxonomy" id="578457"/>
    <lineage>
        <taxon>Eukaryota</taxon>
        <taxon>Fungi</taxon>
        <taxon>Dikarya</taxon>
        <taxon>Basidiomycota</taxon>
        <taxon>Agaricomycotina</taxon>
        <taxon>Agaricomycetes</taxon>
        <taxon>Agaricomycetidae</taxon>
        <taxon>Boletales</taxon>
        <taxon>Coniophorineae</taxon>
        <taxon>Serpulaceae</taxon>
        <taxon>Serpula</taxon>
    </lineage>
</organism>
<feature type="transmembrane region" description="Helical" evidence="1">
    <location>
        <begin position="432"/>
        <end position="456"/>
    </location>
</feature>
<feature type="transmembrane region" description="Helical" evidence="1">
    <location>
        <begin position="229"/>
        <end position="251"/>
    </location>
</feature>
<feature type="transmembrane region" description="Helical" evidence="1">
    <location>
        <begin position="395"/>
        <end position="420"/>
    </location>
</feature>
<dbReference type="OrthoDB" id="5392263at2759"/>